<keyword evidence="3" id="KW-1185">Reference proteome</keyword>
<dbReference type="EMBL" id="JAQQAF010000001">
    <property type="protein sequence ID" value="KAJ8509800.1"/>
    <property type="molecule type" value="Genomic_DNA"/>
</dbReference>
<proteinExistence type="predicted"/>
<feature type="region of interest" description="Disordered" evidence="1">
    <location>
        <begin position="51"/>
        <end position="72"/>
    </location>
</feature>
<sequence length="133" mass="14542">MVSARPDLKKKDAKDLETRYEGVGLLNETGQFEPAAGVGCDLRDVEDLKTLSATPSLPGDHSQASSPLPVSSITPGRRHLKLFGYRLPDFGDHGVWLRRGWRQPMAAKHLAECSAEEAFLVAAEREEGFLVVA</sequence>
<comment type="caution">
    <text evidence="2">The sequence shown here is derived from an EMBL/GenBank/DDBJ whole genome shotgun (WGS) entry which is preliminary data.</text>
</comment>
<feature type="compositionally biased region" description="Polar residues" evidence="1">
    <location>
        <begin position="62"/>
        <end position="72"/>
    </location>
</feature>
<gene>
    <name evidence="2" type="ORF">OPV22_000234</name>
</gene>
<protein>
    <recommendedName>
        <fullName evidence="4">AP2/ERF domain-containing protein</fullName>
    </recommendedName>
</protein>
<evidence type="ECO:0000256" key="1">
    <source>
        <dbReference type="SAM" id="MobiDB-lite"/>
    </source>
</evidence>
<dbReference type="AlphaFoldDB" id="A0AAV8RUC9"/>
<evidence type="ECO:0000313" key="2">
    <source>
        <dbReference type="EMBL" id="KAJ8509800.1"/>
    </source>
</evidence>
<evidence type="ECO:0000313" key="3">
    <source>
        <dbReference type="Proteomes" id="UP001222027"/>
    </source>
</evidence>
<evidence type="ECO:0008006" key="4">
    <source>
        <dbReference type="Google" id="ProtNLM"/>
    </source>
</evidence>
<reference evidence="2 3" key="1">
    <citation type="submission" date="2022-12" db="EMBL/GenBank/DDBJ databases">
        <title>Chromosome-scale assembly of the Ensete ventricosum genome.</title>
        <authorList>
            <person name="Dussert Y."/>
            <person name="Stocks J."/>
            <person name="Wendawek A."/>
            <person name="Woldeyes F."/>
            <person name="Nichols R.A."/>
            <person name="Borrell J.S."/>
        </authorList>
    </citation>
    <scope>NUCLEOTIDE SEQUENCE [LARGE SCALE GENOMIC DNA]</scope>
    <source>
        <strain evidence="3">cv. Maze</strain>
        <tissue evidence="2">Seeds</tissue>
    </source>
</reference>
<accession>A0AAV8RUC9</accession>
<name>A0AAV8RUC9_ENSVE</name>
<dbReference type="Proteomes" id="UP001222027">
    <property type="component" value="Unassembled WGS sequence"/>
</dbReference>
<organism evidence="2 3">
    <name type="scientific">Ensete ventricosum</name>
    <name type="common">Abyssinian banana</name>
    <name type="synonym">Musa ensete</name>
    <dbReference type="NCBI Taxonomy" id="4639"/>
    <lineage>
        <taxon>Eukaryota</taxon>
        <taxon>Viridiplantae</taxon>
        <taxon>Streptophyta</taxon>
        <taxon>Embryophyta</taxon>
        <taxon>Tracheophyta</taxon>
        <taxon>Spermatophyta</taxon>
        <taxon>Magnoliopsida</taxon>
        <taxon>Liliopsida</taxon>
        <taxon>Zingiberales</taxon>
        <taxon>Musaceae</taxon>
        <taxon>Ensete</taxon>
    </lineage>
</organism>